<gene>
    <name evidence="1" type="ORF">NIES3804_18490</name>
</gene>
<protein>
    <submittedName>
        <fullName evidence="1">Transposase</fullName>
    </submittedName>
</protein>
<name>A0A6H9GWA5_MICAE</name>
<dbReference type="Proteomes" id="UP000435041">
    <property type="component" value="Unassembled WGS sequence"/>
</dbReference>
<evidence type="ECO:0000313" key="2">
    <source>
        <dbReference type="Proteomes" id="UP000435041"/>
    </source>
</evidence>
<sequence>MLRKLKARTYKDLIEGIELALLQVTPKDIRNWFTHCCYCTA</sequence>
<dbReference type="EMBL" id="BJCI01000025">
    <property type="protein sequence ID" value="GCL50282.1"/>
    <property type="molecule type" value="Genomic_DNA"/>
</dbReference>
<organism evidence="1 2">
    <name type="scientific">Microcystis aeruginosa NIES-3804</name>
    <dbReference type="NCBI Taxonomy" id="2517783"/>
    <lineage>
        <taxon>Bacteria</taxon>
        <taxon>Bacillati</taxon>
        <taxon>Cyanobacteriota</taxon>
        <taxon>Cyanophyceae</taxon>
        <taxon>Oscillatoriophycideae</taxon>
        <taxon>Chroococcales</taxon>
        <taxon>Microcystaceae</taxon>
        <taxon>Microcystis</taxon>
    </lineage>
</organism>
<comment type="caution">
    <text evidence="1">The sequence shown here is derived from an EMBL/GenBank/DDBJ whole genome shotgun (WGS) entry which is preliminary data.</text>
</comment>
<accession>A0A6H9GWA5</accession>
<proteinExistence type="predicted"/>
<reference evidence="1 2" key="1">
    <citation type="submission" date="2019-02" db="EMBL/GenBank/DDBJ databases">
        <title>Draft genome sequence of Arthrospira platensis NIES-3804.</title>
        <authorList>
            <person name="Yamaguchi H."/>
            <person name="Suzuki S."/>
            <person name="Kawachi M."/>
        </authorList>
    </citation>
    <scope>NUCLEOTIDE SEQUENCE [LARGE SCALE GENOMIC DNA]</scope>
    <source>
        <strain evidence="1 2">NIES-3804</strain>
    </source>
</reference>
<dbReference type="AlphaFoldDB" id="A0A6H9GWA5"/>
<evidence type="ECO:0000313" key="1">
    <source>
        <dbReference type="EMBL" id="GCL50282.1"/>
    </source>
</evidence>